<dbReference type="RefSeq" id="WP_390192644.1">
    <property type="nucleotide sequence ID" value="NZ_JBHMEP010000002.1"/>
</dbReference>
<dbReference type="EMBL" id="JBHMEP010000002">
    <property type="protein sequence ID" value="MFB9135565.1"/>
    <property type="molecule type" value="Genomic_DNA"/>
</dbReference>
<keyword evidence="3 4" id="KW-0560">Oxidoreductase</keyword>
<evidence type="ECO:0000256" key="3">
    <source>
        <dbReference type="ARBA" id="ARBA00023002"/>
    </source>
</evidence>
<dbReference type="CDD" id="cd00340">
    <property type="entry name" value="GSH_Peroxidase"/>
    <property type="match status" value="1"/>
</dbReference>
<evidence type="ECO:0000313" key="7">
    <source>
        <dbReference type="Proteomes" id="UP001589645"/>
    </source>
</evidence>
<evidence type="ECO:0000256" key="2">
    <source>
        <dbReference type="ARBA" id="ARBA00022559"/>
    </source>
</evidence>
<protein>
    <recommendedName>
        <fullName evidence="4">Glutathione peroxidase</fullName>
    </recommendedName>
</protein>
<comment type="similarity">
    <text evidence="1 4">Belongs to the glutathione peroxidase family.</text>
</comment>
<dbReference type="InterPro" id="IPR036249">
    <property type="entry name" value="Thioredoxin-like_sf"/>
</dbReference>
<reference evidence="6 7" key="1">
    <citation type="submission" date="2024-09" db="EMBL/GenBank/DDBJ databases">
        <authorList>
            <person name="Sun Q."/>
            <person name="Mori K."/>
        </authorList>
    </citation>
    <scope>NUCLEOTIDE SEQUENCE [LARGE SCALE GENOMIC DNA]</scope>
    <source>
        <strain evidence="6 7">CECT 8064</strain>
    </source>
</reference>
<gene>
    <name evidence="6" type="ORF">ACFFUV_11395</name>
</gene>
<dbReference type="GO" id="GO:0004601">
    <property type="term" value="F:peroxidase activity"/>
    <property type="evidence" value="ECO:0007669"/>
    <property type="project" value="UniProtKB-KW"/>
</dbReference>
<accession>A0ABV5HNN1</accession>
<comment type="caution">
    <text evidence="6">The sequence shown here is derived from an EMBL/GenBank/DDBJ whole genome shotgun (WGS) entry which is preliminary data.</text>
</comment>
<keyword evidence="7" id="KW-1185">Reference proteome</keyword>
<dbReference type="Proteomes" id="UP001589645">
    <property type="component" value="Unassembled WGS sequence"/>
</dbReference>
<dbReference type="Gene3D" id="3.40.30.10">
    <property type="entry name" value="Glutaredoxin"/>
    <property type="match status" value="1"/>
</dbReference>
<sequence length="181" mass="20076">MSKIYDIEVTSIDGKALTLSQYQGKVLLVVNVASECGLTPQYEALEALYKQKKDQGLEILGFPCNQFGAQEPGSEAEIQNFCTANFGVEFPMFSKIDVNGDNRHPLYQQLLSEIPERTFAPDSGFVEKLKGHGIEGKEGDILWNFEKFLINKQGQVVGHFAPDMAPDHPILQQAIDKALAE</sequence>
<dbReference type="InterPro" id="IPR000889">
    <property type="entry name" value="Glutathione_peroxidase"/>
</dbReference>
<evidence type="ECO:0000313" key="6">
    <source>
        <dbReference type="EMBL" id="MFB9135565.1"/>
    </source>
</evidence>
<dbReference type="PIRSF" id="PIRSF000303">
    <property type="entry name" value="Glutathion_perox"/>
    <property type="match status" value="1"/>
</dbReference>
<dbReference type="PRINTS" id="PR01011">
    <property type="entry name" value="GLUTPROXDASE"/>
</dbReference>
<evidence type="ECO:0000256" key="1">
    <source>
        <dbReference type="ARBA" id="ARBA00006926"/>
    </source>
</evidence>
<dbReference type="PROSITE" id="PS51355">
    <property type="entry name" value="GLUTATHIONE_PEROXID_3"/>
    <property type="match status" value="1"/>
</dbReference>
<dbReference type="PANTHER" id="PTHR11592">
    <property type="entry name" value="GLUTATHIONE PEROXIDASE"/>
    <property type="match status" value="1"/>
</dbReference>
<dbReference type="SUPFAM" id="SSF52833">
    <property type="entry name" value="Thioredoxin-like"/>
    <property type="match status" value="1"/>
</dbReference>
<proteinExistence type="inferred from homology"/>
<evidence type="ECO:0000259" key="5">
    <source>
        <dbReference type="PROSITE" id="PS51352"/>
    </source>
</evidence>
<dbReference type="PROSITE" id="PS00763">
    <property type="entry name" value="GLUTATHIONE_PEROXID_2"/>
    <property type="match status" value="1"/>
</dbReference>
<evidence type="ECO:0000256" key="4">
    <source>
        <dbReference type="RuleBase" id="RU000499"/>
    </source>
</evidence>
<dbReference type="PROSITE" id="PS00460">
    <property type="entry name" value="GLUTATHIONE_PEROXID_1"/>
    <property type="match status" value="1"/>
</dbReference>
<keyword evidence="2 4" id="KW-0575">Peroxidase</keyword>
<dbReference type="InterPro" id="IPR029760">
    <property type="entry name" value="GPX_CS"/>
</dbReference>
<dbReference type="Pfam" id="PF00255">
    <property type="entry name" value="GSHPx"/>
    <property type="match status" value="1"/>
</dbReference>
<organism evidence="6 7">
    <name type="scientific">Vibrio olivae</name>
    <dbReference type="NCBI Taxonomy" id="1243002"/>
    <lineage>
        <taxon>Bacteria</taxon>
        <taxon>Pseudomonadati</taxon>
        <taxon>Pseudomonadota</taxon>
        <taxon>Gammaproteobacteria</taxon>
        <taxon>Vibrionales</taxon>
        <taxon>Vibrionaceae</taxon>
        <taxon>Vibrio</taxon>
    </lineage>
</organism>
<dbReference type="PROSITE" id="PS51352">
    <property type="entry name" value="THIOREDOXIN_2"/>
    <property type="match status" value="1"/>
</dbReference>
<feature type="domain" description="Thioredoxin" evidence="5">
    <location>
        <begin position="1"/>
        <end position="180"/>
    </location>
</feature>
<dbReference type="InterPro" id="IPR029759">
    <property type="entry name" value="GPX_AS"/>
</dbReference>
<dbReference type="InterPro" id="IPR013766">
    <property type="entry name" value="Thioredoxin_domain"/>
</dbReference>
<name>A0ABV5HNN1_9VIBR</name>
<dbReference type="PANTHER" id="PTHR11592:SF40">
    <property type="entry name" value="THIOREDOXIN_GLUTATHIONE PEROXIDASE BTUE"/>
    <property type="match status" value="1"/>
</dbReference>